<organism evidence="2 3">
    <name type="scientific">Dictyobacter arantiisoli</name>
    <dbReference type="NCBI Taxonomy" id="2014874"/>
    <lineage>
        <taxon>Bacteria</taxon>
        <taxon>Bacillati</taxon>
        <taxon>Chloroflexota</taxon>
        <taxon>Ktedonobacteria</taxon>
        <taxon>Ktedonobacterales</taxon>
        <taxon>Dictyobacteraceae</taxon>
        <taxon>Dictyobacter</taxon>
    </lineage>
</organism>
<dbReference type="RefSeq" id="WP_149401667.1">
    <property type="nucleotide sequence ID" value="NZ_BIXY01000028.1"/>
</dbReference>
<comment type="caution">
    <text evidence="2">The sequence shown here is derived from an EMBL/GenBank/DDBJ whole genome shotgun (WGS) entry which is preliminary data.</text>
</comment>
<keyword evidence="1" id="KW-0472">Membrane</keyword>
<dbReference type="EMBL" id="BIXY01000028">
    <property type="protein sequence ID" value="GCF08692.1"/>
    <property type="molecule type" value="Genomic_DNA"/>
</dbReference>
<name>A0A5A5TB83_9CHLR</name>
<dbReference type="OrthoDB" id="9781963at2"/>
<proteinExistence type="predicted"/>
<protein>
    <submittedName>
        <fullName evidence="2">Uncharacterized protein</fullName>
    </submittedName>
</protein>
<reference evidence="2 3" key="1">
    <citation type="submission" date="2019-01" db="EMBL/GenBank/DDBJ databases">
        <title>Draft genome sequence of Dictyobacter sp. Uno17.</title>
        <authorList>
            <person name="Wang C.M."/>
            <person name="Zheng Y."/>
            <person name="Sakai Y."/>
            <person name="Abe K."/>
            <person name="Yokota A."/>
            <person name="Yabe S."/>
        </authorList>
    </citation>
    <scope>NUCLEOTIDE SEQUENCE [LARGE SCALE GENOMIC DNA]</scope>
    <source>
        <strain evidence="2 3">Uno17</strain>
    </source>
</reference>
<sequence length="62" mass="6957">MMPGSLRIGKIVGIDIAFHVSWLIIAVLLSWSIETGWFSVRYPGWSVTTYWTLSILATVSKT</sequence>
<evidence type="ECO:0000256" key="1">
    <source>
        <dbReference type="SAM" id="Phobius"/>
    </source>
</evidence>
<feature type="transmembrane region" description="Helical" evidence="1">
    <location>
        <begin position="12"/>
        <end position="33"/>
    </location>
</feature>
<gene>
    <name evidence="2" type="ORF">KDI_22560</name>
</gene>
<evidence type="ECO:0000313" key="3">
    <source>
        <dbReference type="Proteomes" id="UP000322530"/>
    </source>
</evidence>
<dbReference type="AlphaFoldDB" id="A0A5A5TB83"/>
<keyword evidence="1" id="KW-1133">Transmembrane helix</keyword>
<accession>A0A5A5TB83</accession>
<keyword evidence="1" id="KW-0812">Transmembrane</keyword>
<keyword evidence="3" id="KW-1185">Reference proteome</keyword>
<dbReference type="Proteomes" id="UP000322530">
    <property type="component" value="Unassembled WGS sequence"/>
</dbReference>
<evidence type="ECO:0000313" key="2">
    <source>
        <dbReference type="EMBL" id="GCF08692.1"/>
    </source>
</evidence>